<feature type="domain" description="STAS" evidence="1">
    <location>
        <begin position="17"/>
        <end position="100"/>
    </location>
</feature>
<dbReference type="Proteomes" id="UP000270530">
    <property type="component" value="Chromosome"/>
</dbReference>
<dbReference type="AlphaFoldDB" id="A0A2Z6E426"/>
<evidence type="ECO:0000313" key="2">
    <source>
        <dbReference type="EMBL" id="BBD79318.1"/>
    </source>
</evidence>
<dbReference type="PANTHER" id="PTHR35849">
    <property type="entry name" value="BLR2341 PROTEIN"/>
    <property type="match status" value="1"/>
</dbReference>
<reference evidence="3" key="1">
    <citation type="submission" date="2018-04" db="EMBL/GenBank/DDBJ databases">
        <authorList>
            <person name="Watanabe M."/>
            <person name="Kojima H."/>
        </authorList>
    </citation>
    <scope>NUCLEOTIDE SEQUENCE [LARGE SCALE GENOMIC DNA]</scope>
    <source>
        <strain evidence="3">Dysh456</strain>
    </source>
</reference>
<name>A0A2Z6E426_9GAMM</name>
<dbReference type="PANTHER" id="PTHR35849:SF2">
    <property type="entry name" value="BLR2341 PROTEIN"/>
    <property type="match status" value="1"/>
</dbReference>
<evidence type="ECO:0000259" key="1">
    <source>
        <dbReference type="PROSITE" id="PS50801"/>
    </source>
</evidence>
<dbReference type="SUPFAM" id="SSF52091">
    <property type="entry name" value="SpoIIaa-like"/>
    <property type="match status" value="1"/>
</dbReference>
<proteinExistence type="predicted"/>
<evidence type="ECO:0000313" key="3">
    <source>
        <dbReference type="Proteomes" id="UP000270530"/>
    </source>
</evidence>
<accession>A0A2Z6E426</accession>
<dbReference type="Pfam" id="PF13466">
    <property type="entry name" value="STAS_2"/>
    <property type="match status" value="1"/>
</dbReference>
<dbReference type="KEGG" id="rbd:ALSL_0651"/>
<dbReference type="EMBL" id="AP018560">
    <property type="protein sequence ID" value="BBD79318.1"/>
    <property type="molecule type" value="Genomic_DNA"/>
</dbReference>
<gene>
    <name evidence="2" type="ORF">ALSL_0651</name>
</gene>
<dbReference type="InterPro" id="IPR002645">
    <property type="entry name" value="STAS_dom"/>
</dbReference>
<dbReference type="InterPro" id="IPR036513">
    <property type="entry name" value="STAS_dom_sf"/>
</dbReference>
<dbReference type="PROSITE" id="PS50801">
    <property type="entry name" value="STAS"/>
    <property type="match status" value="1"/>
</dbReference>
<protein>
    <recommendedName>
        <fullName evidence="1">STAS domain-containing protein</fullName>
    </recommendedName>
</protein>
<dbReference type="OrthoDB" id="5955564at2"/>
<reference evidence="3" key="2">
    <citation type="submission" date="2018-06" db="EMBL/GenBank/DDBJ databases">
        <title>Genome sequence of Rhodanobacteraceae bacterium strain Dysh456.</title>
        <authorList>
            <person name="Fukui M."/>
        </authorList>
    </citation>
    <scope>NUCLEOTIDE SEQUENCE [LARGE SCALE GENOMIC DNA]</scope>
    <source>
        <strain evidence="3">Dysh456</strain>
    </source>
</reference>
<dbReference type="RefSeq" id="WP_126536368.1">
    <property type="nucleotide sequence ID" value="NZ_AP018560.1"/>
</dbReference>
<sequence>MTQTEAFSLTRPEAGTLGLQGSLSFATAARALRLIEAAVAAEQPQRLDLSPLRHGDSAGLACLLAVQAEAMRKGHRLQVVHMPDGLRALAQLCEVEAFIL</sequence>
<keyword evidence="3" id="KW-1185">Reference proteome</keyword>
<organism evidence="2 3">
    <name type="scientific">Aerosticca soli</name>
    <dbReference type="NCBI Taxonomy" id="2010829"/>
    <lineage>
        <taxon>Bacteria</taxon>
        <taxon>Pseudomonadati</taxon>
        <taxon>Pseudomonadota</taxon>
        <taxon>Gammaproteobacteria</taxon>
        <taxon>Lysobacterales</taxon>
        <taxon>Rhodanobacteraceae</taxon>
        <taxon>Aerosticca</taxon>
    </lineage>
</organism>
<dbReference type="CDD" id="cd07043">
    <property type="entry name" value="STAS_anti-anti-sigma_factors"/>
    <property type="match status" value="1"/>
</dbReference>
<dbReference type="InterPro" id="IPR058548">
    <property type="entry name" value="MlaB-like_STAS"/>
</dbReference>
<dbReference type="InterPro" id="IPR052746">
    <property type="entry name" value="MlaB_ABC_Transporter"/>
</dbReference>
<dbReference type="Gene3D" id="3.30.750.24">
    <property type="entry name" value="STAS domain"/>
    <property type="match status" value="1"/>
</dbReference>